<dbReference type="InterPro" id="IPR000847">
    <property type="entry name" value="LysR_HTH_N"/>
</dbReference>
<dbReference type="EMBL" id="BMMP01000014">
    <property type="protein sequence ID" value="GGO54050.1"/>
    <property type="molecule type" value="Genomic_DNA"/>
</dbReference>
<keyword evidence="4" id="KW-0804">Transcription</keyword>
<evidence type="ECO:0000256" key="1">
    <source>
        <dbReference type="ARBA" id="ARBA00009437"/>
    </source>
</evidence>
<gene>
    <name evidence="6" type="ORF">GCM10012287_42090</name>
</gene>
<dbReference type="PROSITE" id="PS50931">
    <property type="entry name" value="HTH_LYSR"/>
    <property type="match status" value="1"/>
</dbReference>
<dbReference type="Gene3D" id="3.40.190.10">
    <property type="entry name" value="Periplasmic binding protein-like II"/>
    <property type="match status" value="2"/>
</dbReference>
<dbReference type="InterPro" id="IPR036388">
    <property type="entry name" value="WH-like_DNA-bd_sf"/>
</dbReference>
<dbReference type="SUPFAM" id="SSF53850">
    <property type="entry name" value="Periplasmic binding protein-like II"/>
    <property type="match status" value="1"/>
</dbReference>
<accession>A0ABQ2ML88</accession>
<keyword evidence="3" id="KW-0238">DNA-binding</keyword>
<dbReference type="RefSeq" id="WP_189038756.1">
    <property type="nucleotide sequence ID" value="NZ_BMMP01000014.1"/>
</dbReference>
<evidence type="ECO:0000313" key="6">
    <source>
        <dbReference type="EMBL" id="GGO54050.1"/>
    </source>
</evidence>
<proteinExistence type="inferred from homology"/>
<evidence type="ECO:0000259" key="5">
    <source>
        <dbReference type="PROSITE" id="PS50931"/>
    </source>
</evidence>
<dbReference type="CDD" id="cd08414">
    <property type="entry name" value="PBP2_LTTR_aromatics_like"/>
    <property type="match status" value="1"/>
</dbReference>
<evidence type="ECO:0000256" key="3">
    <source>
        <dbReference type="ARBA" id="ARBA00023125"/>
    </source>
</evidence>
<evidence type="ECO:0000256" key="2">
    <source>
        <dbReference type="ARBA" id="ARBA00023015"/>
    </source>
</evidence>
<name>A0ABQ2ML88_9ACTN</name>
<dbReference type="PANTHER" id="PTHR30346">
    <property type="entry name" value="TRANSCRIPTIONAL DUAL REGULATOR HCAR-RELATED"/>
    <property type="match status" value="1"/>
</dbReference>
<dbReference type="PRINTS" id="PR00039">
    <property type="entry name" value="HTHLYSR"/>
</dbReference>
<keyword evidence="7" id="KW-1185">Reference proteome</keyword>
<keyword evidence="2" id="KW-0805">Transcription regulation</keyword>
<dbReference type="SUPFAM" id="SSF46785">
    <property type="entry name" value="Winged helix' DNA-binding domain"/>
    <property type="match status" value="1"/>
</dbReference>
<sequence>MELRLLQALVAVADELHFGRAARRLGIAQPPLSQRIRRLENELDVKLFERNRQGVSLTTAGAELAEQARRVIAGAEHVEKLAHNIRSGGAGTLRVGAVGSAFYQALPTLLTPARDRLPELRLHIREMETPQLITALLSAELDVALLRPPAGRGLRSRTVWREPLVLALPEGHPLAGEAEVHARQLGGEPLVLFPRDSGPGYWDRVETLLRAADIALEPVAEADHVTTMLGLVALGVGLSIVPASARVLRLTGVRYVPLQPRTELPLAAVVNPETLTPAVDRFLTTLPRKPVLPADPG</sequence>
<evidence type="ECO:0000313" key="7">
    <source>
        <dbReference type="Proteomes" id="UP000631535"/>
    </source>
</evidence>
<dbReference type="InterPro" id="IPR036390">
    <property type="entry name" value="WH_DNA-bd_sf"/>
</dbReference>
<dbReference type="Proteomes" id="UP000631535">
    <property type="component" value="Unassembled WGS sequence"/>
</dbReference>
<dbReference type="Pfam" id="PF00126">
    <property type="entry name" value="HTH_1"/>
    <property type="match status" value="1"/>
</dbReference>
<comment type="similarity">
    <text evidence="1">Belongs to the LysR transcriptional regulatory family.</text>
</comment>
<dbReference type="InterPro" id="IPR005119">
    <property type="entry name" value="LysR_subst-bd"/>
</dbReference>
<dbReference type="Gene3D" id="1.10.10.10">
    <property type="entry name" value="Winged helix-like DNA-binding domain superfamily/Winged helix DNA-binding domain"/>
    <property type="match status" value="1"/>
</dbReference>
<dbReference type="PANTHER" id="PTHR30346:SF0">
    <property type="entry name" value="HCA OPERON TRANSCRIPTIONAL ACTIVATOR HCAR"/>
    <property type="match status" value="1"/>
</dbReference>
<dbReference type="Pfam" id="PF03466">
    <property type="entry name" value="LysR_substrate"/>
    <property type="match status" value="1"/>
</dbReference>
<organism evidence="6 7">
    <name type="scientific">Streptomyces daqingensis</name>
    <dbReference type="NCBI Taxonomy" id="1472640"/>
    <lineage>
        <taxon>Bacteria</taxon>
        <taxon>Bacillati</taxon>
        <taxon>Actinomycetota</taxon>
        <taxon>Actinomycetes</taxon>
        <taxon>Kitasatosporales</taxon>
        <taxon>Streptomycetaceae</taxon>
        <taxon>Streptomyces</taxon>
    </lineage>
</organism>
<protein>
    <submittedName>
        <fullName evidence="6">LysR family transcriptional regulator</fullName>
    </submittedName>
</protein>
<evidence type="ECO:0000256" key="4">
    <source>
        <dbReference type="ARBA" id="ARBA00023163"/>
    </source>
</evidence>
<feature type="domain" description="HTH lysR-type" evidence="5">
    <location>
        <begin position="1"/>
        <end position="58"/>
    </location>
</feature>
<reference evidence="7" key="1">
    <citation type="journal article" date="2019" name="Int. J. Syst. Evol. Microbiol.">
        <title>The Global Catalogue of Microorganisms (GCM) 10K type strain sequencing project: providing services to taxonomists for standard genome sequencing and annotation.</title>
        <authorList>
            <consortium name="The Broad Institute Genomics Platform"/>
            <consortium name="The Broad Institute Genome Sequencing Center for Infectious Disease"/>
            <person name="Wu L."/>
            <person name="Ma J."/>
        </authorList>
    </citation>
    <scope>NUCLEOTIDE SEQUENCE [LARGE SCALE GENOMIC DNA]</scope>
    <source>
        <strain evidence="7">CGMCC 4.7178</strain>
    </source>
</reference>
<comment type="caution">
    <text evidence="6">The sequence shown here is derived from an EMBL/GenBank/DDBJ whole genome shotgun (WGS) entry which is preliminary data.</text>
</comment>